<evidence type="ECO:0000313" key="1">
    <source>
        <dbReference type="EMBL" id="KRY94996.1"/>
    </source>
</evidence>
<proteinExistence type="predicted"/>
<dbReference type="Proteomes" id="UP000054805">
    <property type="component" value="Unassembled WGS sequence"/>
</dbReference>
<protein>
    <submittedName>
        <fullName evidence="1">Uncharacterized protein</fullName>
    </submittedName>
</protein>
<name>A0A0V1G9N6_TRIPS</name>
<comment type="caution">
    <text evidence="1">The sequence shown here is derived from an EMBL/GenBank/DDBJ whole genome shotgun (WGS) entry which is preliminary data.</text>
</comment>
<dbReference type="AlphaFoldDB" id="A0A0V1G9N6"/>
<dbReference type="EMBL" id="JYDS01004661">
    <property type="protein sequence ID" value="KRY94996.1"/>
    <property type="molecule type" value="Genomic_DNA"/>
</dbReference>
<gene>
    <name evidence="1" type="ORF">T4B_176</name>
</gene>
<keyword evidence="2" id="KW-1185">Reference proteome</keyword>
<organism evidence="1 2">
    <name type="scientific">Trichinella pseudospiralis</name>
    <name type="common">Parasitic roundworm</name>
    <dbReference type="NCBI Taxonomy" id="6337"/>
    <lineage>
        <taxon>Eukaryota</taxon>
        <taxon>Metazoa</taxon>
        <taxon>Ecdysozoa</taxon>
        <taxon>Nematoda</taxon>
        <taxon>Enoplea</taxon>
        <taxon>Dorylaimia</taxon>
        <taxon>Trichinellida</taxon>
        <taxon>Trichinellidae</taxon>
        <taxon>Trichinella</taxon>
    </lineage>
</organism>
<sequence length="47" mass="5637">MCNEKFKSNLFQNYCIKSPNLKKKFFGHFSQNKQVYCSENLKISRKS</sequence>
<evidence type="ECO:0000313" key="2">
    <source>
        <dbReference type="Proteomes" id="UP000054805"/>
    </source>
</evidence>
<accession>A0A0V1G9N6</accession>
<reference evidence="1 2" key="1">
    <citation type="submission" date="2015-01" db="EMBL/GenBank/DDBJ databases">
        <title>Evolution of Trichinella species and genotypes.</title>
        <authorList>
            <person name="Korhonen P.K."/>
            <person name="Edoardo P."/>
            <person name="Giuseppe L.R."/>
            <person name="Gasser R.B."/>
        </authorList>
    </citation>
    <scope>NUCLEOTIDE SEQUENCE [LARGE SCALE GENOMIC DNA]</scope>
    <source>
        <strain evidence="1">ISS588</strain>
    </source>
</reference>